<dbReference type="EMBL" id="CAADFL010000815">
    <property type="protein sequence ID" value="VFK21787.1"/>
    <property type="molecule type" value="Genomic_DNA"/>
</dbReference>
<dbReference type="AlphaFoldDB" id="A0A450TUT7"/>
<dbReference type="EMBL" id="CAADFA010000689">
    <property type="protein sequence ID" value="VFJ72967.1"/>
    <property type="molecule type" value="Genomic_DNA"/>
</dbReference>
<reference evidence="2" key="1">
    <citation type="submission" date="2019-02" db="EMBL/GenBank/DDBJ databases">
        <authorList>
            <person name="Gruber-Vodicka R. H."/>
            <person name="Seah K. B. B."/>
        </authorList>
    </citation>
    <scope>NUCLEOTIDE SEQUENCE</scope>
    <source>
        <strain evidence="2">BECK_BZ163</strain>
        <strain evidence="4">BECK_BZ164</strain>
        <strain evidence="3">BECK_BZ165</strain>
    </source>
</reference>
<accession>A0A450TUT7</accession>
<evidence type="ECO:0000313" key="2">
    <source>
        <dbReference type="EMBL" id="VFJ72751.1"/>
    </source>
</evidence>
<organism evidence="2">
    <name type="scientific">Candidatus Kentrum sp. FM</name>
    <dbReference type="NCBI Taxonomy" id="2126340"/>
    <lineage>
        <taxon>Bacteria</taxon>
        <taxon>Pseudomonadati</taxon>
        <taxon>Pseudomonadota</taxon>
        <taxon>Gammaproteobacteria</taxon>
        <taxon>Candidatus Kentrum</taxon>
    </lineage>
</organism>
<dbReference type="EMBL" id="CAADEZ010000663">
    <property type="protein sequence ID" value="VFJ72751.1"/>
    <property type="molecule type" value="Genomic_DNA"/>
</dbReference>
<gene>
    <name evidence="2" type="ORF">BECKFM1743A_GA0114220_106632</name>
    <name evidence="4" type="ORF">BECKFM1743B_GA0114221_108151</name>
    <name evidence="3" type="ORF">BECKFM1743C_GA0114222_106892</name>
</gene>
<feature type="coiled-coil region" evidence="1">
    <location>
        <begin position="22"/>
        <end position="49"/>
    </location>
</feature>
<evidence type="ECO:0000313" key="3">
    <source>
        <dbReference type="EMBL" id="VFJ72967.1"/>
    </source>
</evidence>
<name>A0A450TUT7_9GAMM</name>
<keyword evidence="1" id="KW-0175">Coiled coil</keyword>
<protein>
    <submittedName>
        <fullName evidence="2">Uncharacterized protein</fullName>
    </submittedName>
</protein>
<evidence type="ECO:0000256" key="1">
    <source>
        <dbReference type="SAM" id="Coils"/>
    </source>
</evidence>
<sequence length="188" mass="22177">MIFLLFCALTCTAMVLGTLVFIDRAKIQHDIQEKRLDKMRVQYRQLDEEITTVNTYFPRFQRLVQDGFIGEERRLTWLEALRDASAHIELPGLRYHISSRQPYHVSNFPVDTGIYQIHATQMQLTMGLLHEGDLFFLLRELERHGVGLYSTVYCRLRRVGRESWRDPAKANLNAECILRWYSLKKRGD</sequence>
<evidence type="ECO:0000313" key="4">
    <source>
        <dbReference type="EMBL" id="VFK21787.1"/>
    </source>
</evidence>
<proteinExistence type="predicted"/>